<dbReference type="SMART" id="SM00421">
    <property type="entry name" value="HTH_LUXR"/>
    <property type="match status" value="1"/>
</dbReference>
<keyword evidence="1" id="KW-0805">Transcription regulation</keyword>
<evidence type="ECO:0000256" key="3">
    <source>
        <dbReference type="ARBA" id="ARBA00023163"/>
    </source>
</evidence>
<evidence type="ECO:0000313" key="6">
    <source>
        <dbReference type="Proteomes" id="UP000298180"/>
    </source>
</evidence>
<dbReference type="EMBL" id="SMLM01000001">
    <property type="protein sequence ID" value="TFZ05483.1"/>
    <property type="molecule type" value="Genomic_DNA"/>
</dbReference>
<dbReference type="GO" id="GO:0003677">
    <property type="term" value="F:DNA binding"/>
    <property type="evidence" value="ECO:0007669"/>
    <property type="project" value="UniProtKB-KW"/>
</dbReference>
<protein>
    <submittedName>
        <fullName evidence="5">LuxR family transcriptional regulator</fullName>
    </submittedName>
</protein>
<dbReference type="PANTHER" id="PTHR44688:SF16">
    <property type="entry name" value="DNA-BINDING TRANSCRIPTIONAL ACTIVATOR DEVR_DOSR"/>
    <property type="match status" value="1"/>
</dbReference>
<keyword evidence="6" id="KW-1185">Reference proteome</keyword>
<dbReference type="RefSeq" id="WP_135261564.1">
    <property type="nucleotide sequence ID" value="NZ_SMLM01000001.1"/>
</dbReference>
<feature type="domain" description="HTH luxR-type" evidence="4">
    <location>
        <begin position="291"/>
        <end position="356"/>
    </location>
</feature>
<organism evidence="5 6">
    <name type="scientific">Ramlibacter henchirensis</name>
    <dbReference type="NCBI Taxonomy" id="204072"/>
    <lineage>
        <taxon>Bacteria</taxon>
        <taxon>Pseudomonadati</taxon>
        <taxon>Pseudomonadota</taxon>
        <taxon>Betaproteobacteria</taxon>
        <taxon>Burkholderiales</taxon>
        <taxon>Comamonadaceae</taxon>
        <taxon>Ramlibacter</taxon>
    </lineage>
</organism>
<comment type="caution">
    <text evidence="5">The sequence shown here is derived from an EMBL/GenBank/DDBJ whole genome shotgun (WGS) entry which is preliminary data.</text>
</comment>
<evidence type="ECO:0000256" key="2">
    <source>
        <dbReference type="ARBA" id="ARBA00023125"/>
    </source>
</evidence>
<dbReference type="Gene3D" id="1.10.10.10">
    <property type="entry name" value="Winged helix-like DNA-binding domain superfamily/Winged helix DNA-binding domain"/>
    <property type="match status" value="1"/>
</dbReference>
<dbReference type="SUPFAM" id="SSF46894">
    <property type="entry name" value="C-terminal effector domain of the bipartite response regulators"/>
    <property type="match status" value="1"/>
</dbReference>
<dbReference type="PROSITE" id="PS50043">
    <property type="entry name" value="HTH_LUXR_2"/>
    <property type="match status" value="1"/>
</dbReference>
<name>A0A4Z0C1U2_9BURK</name>
<evidence type="ECO:0000256" key="1">
    <source>
        <dbReference type="ARBA" id="ARBA00023015"/>
    </source>
</evidence>
<evidence type="ECO:0000259" key="4">
    <source>
        <dbReference type="PROSITE" id="PS50043"/>
    </source>
</evidence>
<dbReference type="AlphaFoldDB" id="A0A4Z0C1U2"/>
<dbReference type="Proteomes" id="UP000298180">
    <property type="component" value="Unassembled WGS sequence"/>
</dbReference>
<evidence type="ECO:0000313" key="5">
    <source>
        <dbReference type="EMBL" id="TFZ05483.1"/>
    </source>
</evidence>
<keyword evidence="2" id="KW-0238">DNA-binding</keyword>
<reference evidence="5 6" key="1">
    <citation type="submission" date="2019-03" db="EMBL/GenBank/DDBJ databases">
        <title>Ramlibacter henchirensis DSM 14656, whole genome shotgun sequence.</title>
        <authorList>
            <person name="Zhang X."/>
            <person name="Feng G."/>
            <person name="Zhu H."/>
        </authorList>
    </citation>
    <scope>NUCLEOTIDE SEQUENCE [LARGE SCALE GENOMIC DNA]</scope>
    <source>
        <strain evidence="5 6">DSM 14656</strain>
    </source>
</reference>
<dbReference type="InterPro" id="IPR016032">
    <property type="entry name" value="Sig_transdc_resp-reg_C-effctor"/>
</dbReference>
<dbReference type="PANTHER" id="PTHR44688">
    <property type="entry name" value="DNA-BINDING TRANSCRIPTIONAL ACTIVATOR DEVR_DOSR"/>
    <property type="match status" value="1"/>
</dbReference>
<proteinExistence type="predicted"/>
<dbReference type="Pfam" id="PF00196">
    <property type="entry name" value="GerE"/>
    <property type="match status" value="1"/>
</dbReference>
<sequence length="367" mass="40080">MIETREAAIDSAIECLYRAVSNDEEWGEALLAVGRAFDSPRASIMRTSAAMDAVLDIREVNHDPGVKRLYEQYYWAYDPAQLLTRTARLGEWLNAPQLFDPVTTPQPEYMDFAVRGGIRFVAGGKVHEGADTATFLGLQRPRDHVPFDESDAIVFRRLHKHVGRAVALSADLRRAELSRGLAGAALDALQFPVFAIDAAGKLLMANTAGDRSLREGSPLAMRQGRLHSPEGDIAGRLAGALRAAASRRGSAFSANVRGTIWLLRVVPLQEHSAAALVYANTPDAGPVPSRMLTSLLRFTQAEADVACMLADGLSPKEIAYERDVSLHTIRTQVRGIFGKAGVRRQADLTKLLFSVPRIHNDMAWAAD</sequence>
<dbReference type="InterPro" id="IPR000792">
    <property type="entry name" value="Tscrpt_reg_LuxR_C"/>
</dbReference>
<dbReference type="GO" id="GO:0006355">
    <property type="term" value="P:regulation of DNA-templated transcription"/>
    <property type="evidence" value="ECO:0007669"/>
    <property type="project" value="InterPro"/>
</dbReference>
<dbReference type="InterPro" id="IPR036388">
    <property type="entry name" value="WH-like_DNA-bd_sf"/>
</dbReference>
<gene>
    <name evidence="5" type="ORF">EZ313_02080</name>
</gene>
<keyword evidence="3" id="KW-0804">Transcription</keyword>
<dbReference type="OrthoDB" id="5497412at2"/>
<accession>A0A4Z0C1U2</accession>